<accession>A0AAE0L3A6</accession>
<dbReference type="AlphaFoldDB" id="A0AAE0L3A6"/>
<dbReference type="Proteomes" id="UP001190700">
    <property type="component" value="Unassembled WGS sequence"/>
</dbReference>
<gene>
    <name evidence="2" type="ORF">CYMTET_21417</name>
</gene>
<evidence type="ECO:0000313" key="2">
    <source>
        <dbReference type="EMBL" id="KAK3270170.1"/>
    </source>
</evidence>
<keyword evidence="3" id="KW-1185">Reference proteome</keyword>
<reference evidence="2 3" key="1">
    <citation type="journal article" date="2015" name="Genome Biol. Evol.">
        <title>Comparative Genomics of a Bacterivorous Green Alga Reveals Evolutionary Causalities and Consequences of Phago-Mixotrophic Mode of Nutrition.</title>
        <authorList>
            <person name="Burns J.A."/>
            <person name="Paasch A."/>
            <person name="Narechania A."/>
            <person name="Kim E."/>
        </authorList>
    </citation>
    <scope>NUCLEOTIDE SEQUENCE [LARGE SCALE GENOMIC DNA]</scope>
    <source>
        <strain evidence="2 3">PLY_AMNH</strain>
    </source>
</reference>
<protein>
    <submittedName>
        <fullName evidence="2">Uncharacterized protein</fullName>
    </submittedName>
</protein>
<feature type="region of interest" description="Disordered" evidence="1">
    <location>
        <begin position="118"/>
        <end position="138"/>
    </location>
</feature>
<comment type="caution">
    <text evidence="2">The sequence shown here is derived from an EMBL/GenBank/DDBJ whole genome shotgun (WGS) entry which is preliminary data.</text>
</comment>
<sequence length="138" mass="15679">LTGVYLQAGSDLSLLEEAVQFIRTATDEQFIIHGSVFIPSKRFLAQMKFRPWNGVFLSGEYYSSVENAERITQQVLGIYREYGVVPLMECNINTCKDLQHAHDFLWQGVSHDLHAISDETQGSPKRMRHGRVSSDICT</sequence>
<feature type="non-terminal residue" evidence="2">
    <location>
        <position position="1"/>
    </location>
</feature>
<proteinExistence type="predicted"/>
<evidence type="ECO:0000256" key="1">
    <source>
        <dbReference type="SAM" id="MobiDB-lite"/>
    </source>
</evidence>
<evidence type="ECO:0000313" key="3">
    <source>
        <dbReference type="Proteomes" id="UP001190700"/>
    </source>
</evidence>
<dbReference type="EMBL" id="LGRX02010541">
    <property type="protein sequence ID" value="KAK3270170.1"/>
    <property type="molecule type" value="Genomic_DNA"/>
</dbReference>
<name>A0AAE0L3A6_9CHLO</name>
<organism evidence="2 3">
    <name type="scientific">Cymbomonas tetramitiformis</name>
    <dbReference type="NCBI Taxonomy" id="36881"/>
    <lineage>
        <taxon>Eukaryota</taxon>
        <taxon>Viridiplantae</taxon>
        <taxon>Chlorophyta</taxon>
        <taxon>Pyramimonadophyceae</taxon>
        <taxon>Pyramimonadales</taxon>
        <taxon>Pyramimonadaceae</taxon>
        <taxon>Cymbomonas</taxon>
    </lineage>
</organism>